<gene>
    <name evidence="8" type="ORF">HNR50_003611</name>
</gene>
<feature type="transmembrane region" description="Helical" evidence="5">
    <location>
        <begin position="12"/>
        <end position="34"/>
    </location>
</feature>
<evidence type="ECO:0000313" key="8">
    <source>
        <dbReference type="EMBL" id="MBB6481930.1"/>
    </source>
</evidence>
<feature type="region of interest" description="Disordered" evidence="4">
    <location>
        <begin position="682"/>
        <end position="768"/>
    </location>
</feature>
<dbReference type="GO" id="GO:0006935">
    <property type="term" value="P:chemotaxis"/>
    <property type="evidence" value="ECO:0007669"/>
    <property type="project" value="UniProtKB-KW"/>
</dbReference>
<proteinExistence type="inferred from homology"/>
<dbReference type="InterPro" id="IPR004089">
    <property type="entry name" value="MCPsignal_dom"/>
</dbReference>
<keyword evidence="3" id="KW-0807">Transducer</keyword>
<keyword evidence="5" id="KW-1133">Transmembrane helix</keyword>
<dbReference type="PANTHER" id="PTHR43531">
    <property type="entry name" value="PROTEIN ICFG"/>
    <property type="match status" value="1"/>
</dbReference>
<dbReference type="Gene3D" id="1.10.287.950">
    <property type="entry name" value="Methyl-accepting chemotaxis protein"/>
    <property type="match status" value="1"/>
</dbReference>
<dbReference type="CDD" id="cd06225">
    <property type="entry name" value="HAMP"/>
    <property type="match status" value="1"/>
</dbReference>
<evidence type="ECO:0000256" key="3">
    <source>
        <dbReference type="PROSITE-ProRule" id="PRU00284"/>
    </source>
</evidence>
<evidence type="ECO:0000256" key="5">
    <source>
        <dbReference type="SAM" id="Phobius"/>
    </source>
</evidence>
<feature type="compositionally biased region" description="Basic and acidic residues" evidence="4">
    <location>
        <begin position="724"/>
        <end position="736"/>
    </location>
</feature>
<organism evidence="8 9">
    <name type="scientific">Spirochaeta isovalerica</name>
    <dbReference type="NCBI Taxonomy" id="150"/>
    <lineage>
        <taxon>Bacteria</taxon>
        <taxon>Pseudomonadati</taxon>
        <taxon>Spirochaetota</taxon>
        <taxon>Spirochaetia</taxon>
        <taxon>Spirochaetales</taxon>
        <taxon>Spirochaetaceae</taxon>
        <taxon>Spirochaeta</taxon>
    </lineage>
</organism>
<feature type="domain" description="HAMP" evidence="7">
    <location>
        <begin position="338"/>
        <end position="390"/>
    </location>
</feature>
<keyword evidence="5" id="KW-0812">Transmembrane</keyword>
<dbReference type="EMBL" id="JACHGJ010000008">
    <property type="protein sequence ID" value="MBB6481930.1"/>
    <property type="molecule type" value="Genomic_DNA"/>
</dbReference>
<dbReference type="Gene3D" id="6.10.340.10">
    <property type="match status" value="1"/>
</dbReference>
<dbReference type="InterPro" id="IPR051310">
    <property type="entry name" value="MCP_chemotaxis"/>
</dbReference>
<dbReference type="PROSITE" id="PS50111">
    <property type="entry name" value="CHEMOTAXIS_TRANSDUC_2"/>
    <property type="match status" value="1"/>
</dbReference>
<evidence type="ECO:0000256" key="4">
    <source>
        <dbReference type="SAM" id="MobiDB-lite"/>
    </source>
</evidence>
<dbReference type="SMART" id="SM00283">
    <property type="entry name" value="MA"/>
    <property type="match status" value="1"/>
</dbReference>
<dbReference type="InterPro" id="IPR003660">
    <property type="entry name" value="HAMP_dom"/>
</dbReference>
<dbReference type="Pfam" id="PF13682">
    <property type="entry name" value="CZB"/>
    <property type="match status" value="1"/>
</dbReference>
<name>A0A841RG03_9SPIO</name>
<dbReference type="GO" id="GO:0005886">
    <property type="term" value="C:plasma membrane"/>
    <property type="evidence" value="ECO:0007669"/>
    <property type="project" value="TreeGrafter"/>
</dbReference>
<dbReference type="PROSITE" id="PS50885">
    <property type="entry name" value="HAMP"/>
    <property type="match status" value="1"/>
</dbReference>
<keyword evidence="5" id="KW-0472">Membrane</keyword>
<dbReference type="GO" id="GO:0007165">
    <property type="term" value="P:signal transduction"/>
    <property type="evidence" value="ECO:0007669"/>
    <property type="project" value="UniProtKB-KW"/>
</dbReference>
<dbReference type="Pfam" id="PF00015">
    <property type="entry name" value="MCPsignal"/>
    <property type="match status" value="1"/>
</dbReference>
<protein>
    <submittedName>
        <fullName evidence="8">Methyl-accepting chemotaxis protein</fullName>
    </submittedName>
</protein>
<dbReference type="SUPFAM" id="SSF58104">
    <property type="entry name" value="Methyl-accepting chemotaxis protein (MCP) signaling domain"/>
    <property type="match status" value="1"/>
</dbReference>
<dbReference type="GO" id="GO:0004888">
    <property type="term" value="F:transmembrane signaling receptor activity"/>
    <property type="evidence" value="ECO:0007669"/>
    <property type="project" value="TreeGrafter"/>
</dbReference>
<reference evidence="8 9" key="1">
    <citation type="submission" date="2020-08" db="EMBL/GenBank/DDBJ databases">
        <title>Genomic Encyclopedia of Type Strains, Phase IV (KMG-IV): sequencing the most valuable type-strain genomes for metagenomic binning, comparative biology and taxonomic classification.</title>
        <authorList>
            <person name="Goeker M."/>
        </authorList>
    </citation>
    <scope>NUCLEOTIDE SEQUENCE [LARGE SCALE GENOMIC DNA]</scope>
    <source>
        <strain evidence="8 9">DSM 2461</strain>
    </source>
</reference>
<dbReference type="PANTHER" id="PTHR43531:SF11">
    <property type="entry name" value="METHYL-ACCEPTING CHEMOTAXIS PROTEIN 3"/>
    <property type="match status" value="1"/>
</dbReference>
<comment type="caution">
    <text evidence="8">The sequence shown here is derived from an EMBL/GenBank/DDBJ whole genome shotgun (WGS) entry which is preliminary data.</text>
</comment>
<feature type="domain" description="Methyl-accepting transducer" evidence="6">
    <location>
        <begin position="434"/>
        <end position="663"/>
    </location>
</feature>
<accession>A0A841RG03</accession>
<evidence type="ECO:0000256" key="1">
    <source>
        <dbReference type="ARBA" id="ARBA00022500"/>
    </source>
</evidence>
<dbReference type="Pfam" id="PF00672">
    <property type="entry name" value="HAMP"/>
    <property type="match status" value="1"/>
</dbReference>
<evidence type="ECO:0000259" key="6">
    <source>
        <dbReference type="PROSITE" id="PS50111"/>
    </source>
</evidence>
<keyword evidence="9" id="KW-1185">Reference proteome</keyword>
<evidence type="ECO:0000259" key="7">
    <source>
        <dbReference type="PROSITE" id="PS50885"/>
    </source>
</evidence>
<keyword evidence="1" id="KW-0145">Chemotaxis</keyword>
<dbReference type="CDD" id="cd11386">
    <property type="entry name" value="MCP_signal"/>
    <property type="match status" value="1"/>
</dbReference>
<feature type="compositionally biased region" description="Acidic residues" evidence="4">
    <location>
        <begin position="759"/>
        <end position="768"/>
    </location>
</feature>
<dbReference type="Proteomes" id="UP000587760">
    <property type="component" value="Unassembled WGS sequence"/>
</dbReference>
<comment type="similarity">
    <text evidence="2">Belongs to the methyl-accepting chemotaxis (MCP) protein family.</text>
</comment>
<dbReference type="AlphaFoldDB" id="A0A841RG03"/>
<sequence length="768" mass="84265">MAWKDVKVQRKFAIGFGSIILMLIGSSLVSILLIQQIVKDAGQVIGGNKLKSEIIQKEVDHLNWQGALSLYVNDNRGTIESVETNPDNCRFGQWLNSQERQDAELLVPTLTPILTSLETYHDDLHNSVLKIEQTHRIVDPEMGNYLRERKLDHISWKLNLLDYITDDRMTENPVQMDPEKCALGIWHASDAVRKLSTENSHISSIISRLVSSHEAVHKGASVIEQYLQEGEKEEALSYFHEDLEEDMTATLNYLNQLIDWHDSEMIKQNRSREIFATETHSALVQVQDHFHQMVDTVSSSILTEDAMLDAAEAGSRTLLISSLIIVIVAIVTAVILTLSLLRPIIKCVVFADQVATGDLKASLDIDQKDQIGELAESLRRVLQGFRDKAMVVEHFAEGDLTAEVTTLSDQDGLGLSLRKMKKDLNELIGQVVAAVDQISSGAEQIAQASQSLSEGAATQASSTEEVSVMVNQISGQAAQNADNASQAKSISEKATMDAEKGNESMTGVVSLMEKINSGADETKKIVKVIDDIAFQINLLALNANVEAARAGKYGKGFAVVADEVRNLAVKSAQAARETSDMVEESIGNIQNGYAAVQKSAEQLREIVEGSRRVSEILEEIAAASRNQDDGISQATGGLDQIDKITQENTGNAEETASASEELSSQSLQLKGLVDRFKLEKDEHAKALPGRPAGRTGYKKAFLERKPSDSSLKSGEKTGFNKPASNKEEKLSEEKRFFTKPPEGSFSTGIKPVNPSEVISLDDNDFDQF</sequence>
<feature type="transmembrane region" description="Helical" evidence="5">
    <location>
        <begin position="318"/>
        <end position="341"/>
    </location>
</feature>
<dbReference type="RefSeq" id="WP_184748162.1">
    <property type="nucleotide sequence ID" value="NZ_JACHGJ010000008.1"/>
</dbReference>
<dbReference type="Gene3D" id="1.20.120.30">
    <property type="entry name" value="Aspartate receptor, ligand-binding domain"/>
    <property type="match status" value="2"/>
</dbReference>
<evidence type="ECO:0000313" key="9">
    <source>
        <dbReference type="Proteomes" id="UP000587760"/>
    </source>
</evidence>
<evidence type="ECO:0000256" key="2">
    <source>
        <dbReference type="ARBA" id="ARBA00029447"/>
    </source>
</evidence>
<dbReference type="InterPro" id="IPR025991">
    <property type="entry name" value="Chemoreceptor_zinc-bind_dom"/>
</dbReference>